<feature type="region of interest" description="Disordered" evidence="1">
    <location>
        <begin position="89"/>
        <end position="117"/>
    </location>
</feature>
<dbReference type="PROSITE" id="PS50003">
    <property type="entry name" value="PH_DOMAIN"/>
    <property type="match status" value="2"/>
</dbReference>
<reference evidence="3" key="1">
    <citation type="submission" date="2023-03" db="EMBL/GenBank/DDBJ databases">
        <title>Massive genome expansion in bonnet fungi (Mycena s.s.) driven by repeated elements and novel gene families across ecological guilds.</title>
        <authorList>
            <consortium name="Lawrence Berkeley National Laboratory"/>
            <person name="Harder C.B."/>
            <person name="Miyauchi S."/>
            <person name="Viragh M."/>
            <person name="Kuo A."/>
            <person name="Thoen E."/>
            <person name="Andreopoulos B."/>
            <person name="Lu D."/>
            <person name="Skrede I."/>
            <person name="Drula E."/>
            <person name="Henrissat B."/>
            <person name="Morin E."/>
            <person name="Kohler A."/>
            <person name="Barry K."/>
            <person name="LaButti K."/>
            <person name="Morin E."/>
            <person name="Salamov A."/>
            <person name="Lipzen A."/>
            <person name="Mereny Z."/>
            <person name="Hegedus B."/>
            <person name="Baldrian P."/>
            <person name="Stursova M."/>
            <person name="Weitz H."/>
            <person name="Taylor A."/>
            <person name="Grigoriev I.V."/>
            <person name="Nagy L.G."/>
            <person name="Martin F."/>
            <person name="Kauserud H."/>
        </authorList>
    </citation>
    <scope>NUCLEOTIDE SEQUENCE</scope>
    <source>
        <strain evidence="3">9144</strain>
    </source>
</reference>
<accession>A0AAD6YS78</accession>
<dbReference type="PANTHER" id="PTHR14336:SF8">
    <property type="entry name" value="PROTEIN OPY1"/>
    <property type="match status" value="1"/>
</dbReference>
<evidence type="ECO:0000313" key="3">
    <source>
        <dbReference type="EMBL" id="KAJ7227411.1"/>
    </source>
</evidence>
<feature type="region of interest" description="Disordered" evidence="1">
    <location>
        <begin position="1"/>
        <end position="50"/>
    </location>
</feature>
<feature type="compositionally biased region" description="Acidic residues" evidence="1">
    <location>
        <begin position="95"/>
        <end position="107"/>
    </location>
</feature>
<gene>
    <name evidence="3" type="ORF">GGX14DRAFT_629834</name>
</gene>
<name>A0AAD6YS78_9AGAR</name>
<organism evidence="3 4">
    <name type="scientific">Mycena pura</name>
    <dbReference type="NCBI Taxonomy" id="153505"/>
    <lineage>
        <taxon>Eukaryota</taxon>
        <taxon>Fungi</taxon>
        <taxon>Dikarya</taxon>
        <taxon>Basidiomycota</taxon>
        <taxon>Agaricomycotina</taxon>
        <taxon>Agaricomycetes</taxon>
        <taxon>Agaricomycetidae</taxon>
        <taxon>Agaricales</taxon>
        <taxon>Marasmiineae</taxon>
        <taxon>Mycenaceae</taxon>
        <taxon>Mycena</taxon>
    </lineage>
</organism>
<dbReference type="EMBL" id="JARJCW010000003">
    <property type="protein sequence ID" value="KAJ7227411.1"/>
    <property type="molecule type" value="Genomic_DNA"/>
</dbReference>
<feature type="domain" description="PH" evidence="2">
    <location>
        <begin position="126"/>
        <end position="221"/>
    </location>
</feature>
<sequence>MSMAAAPPPSPQEIHRKLSVHSISHRSPRAGHHVPGSAAAAAVSGTESDSDSVDTIAAVGALGGGGGGVGGSVHQGASAQPLLSSIAERHSGSGEAEDSEDDEGEEEGGWRSAGRGSPHLHNLNSAVIKAGYLWKKGERRKTWKKRWFVLRTAHLAYYKTAAEYKLLRLLDLSDVHSCTKVALKRHDNTFGLVSPVRTFYLQAKDADEVHGWVRAVEDARLALRAATSGSAASQPIPIPSPRVSRAPLVTPSPPWHTTYVTSSDSEDLPNGQPRGGTSPSAKAVVDPAKTILSGYLMKCGSKRRNWRKRWFVLSAEQLVYWGSHMDTKPHRRFPFAEILDALEYELPASRQSSALTAGAPGAGAGAAPGAPSVGDEDAQGGAAPHTFKIVTTKRMLLLCAPSEEDEIKWLGAVRALIARRSESGGVPGDAAKIAAVAAGSHDVSPSVSGISATGAVTR</sequence>
<feature type="region of interest" description="Disordered" evidence="1">
    <location>
        <begin position="231"/>
        <end position="283"/>
    </location>
</feature>
<feature type="compositionally biased region" description="Low complexity" evidence="1">
    <location>
        <begin position="33"/>
        <end position="44"/>
    </location>
</feature>
<dbReference type="InterPro" id="IPR001849">
    <property type="entry name" value="PH_domain"/>
</dbReference>
<feature type="compositionally biased region" description="Basic residues" evidence="1">
    <location>
        <begin position="17"/>
        <end position="32"/>
    </location>
</feature>
<feature type="domain" description="PH" evidence="2">
    <location>
        <begin position="289"/>
        <end position="418"/>
    </location>
</feature>
<dbReference type="InterPro" id="IPR051707">
    <property type="entry name" value="PI-Interact_SigTrans_Reg"/>
</dbReference>
<proteinExistence type="predicted"/>
<evidence type="ECO:0000259" key="2">
    <source>
        <dbReference type="PROSITE" id="PS50003"/>
    </source>
</evidence>
<evidence type="ECO:0000313" key="4">
    <source>
        <dbReference type="Proteomes" id="UP001219525"/>
    </source>
</evidence>
<dbReference type="AlphaFoldDB" id="A0AAD6YS78"/>
<evidence type="ECO:0000256" key="1">
    <source>
        <dbReference type="SAM" id="MobiDB-lite"/>
    </source>
</evidence>
<dbReference type="Pfam" id="PF00169">
    <property type="entry name" value="PH"/>
    <property type="match status" value="2"/>
</dbReference>
<comment type="caution">
    <text evidence="3">The sequence shown here is derived from an EMBL/GenBank/DDBJ whole genome shotgun (WGS) entry which is preliminary data.</text>
</comment>
<dbReference type="SMART" id="SM00233">
    <property type="entry name" value="PH"/>
    <property type="match status" value="2"/>
</dbReference>
<keyword evidence="4" id="KW-1185">Reference proteome</keyword>
<dbReference type="InterPro" id="IPR011993">
    <property type="entry name" value="PH-like_dom_sf"/>
</dbReference>
<dbReference type="FunFam" id="2.30.29.30:FF:000286">
    <property type="entry name" value="PH-protein kinase domain containing protein"/>
    <property type="match status" value="1"/>
</dbReference>
<feature type="compositionally biased region" description="Pro residues" evidence="1">
    <location>
        <begin position="1"/>
        <end position="11"/>
    </location>
</feature>
<dbReference type="SUPFAM" id="SSF50729">
    <property type="entry name" value="PH domain-like"/>
    <property type="match status" value="2"/>
</dbReference>
<dbReference type="Gene3D" id="2.30.29.30">
    <property type="entry name" value="Pleckstrin-homology domain (PH domain)/Phosphotyrosine-binding domain (PTB)"/>
    <property type="match status" value="2"/>
</dbReference>
<protein>
    <submittedName>
        <fullName evidence="3">Pleckstrin-like protein</fullName>
    </submittedName>
</protein>
<dbReference type="Proteomes" id="UP001219525">
    <property type="component" value="Unassembled WGS sequence"/>
</dbReference>
<dbReference type="PANTHER" id="PTHR14336">
    <property type="entry name" value="TANDEM PH DOMAIN CONTAINING PROTEIN"/>
    <property type="match status" value="1"/>
</dbReference>
<feature type="region of interest" description="Disordered" evidence="1">
    <location>
        <begin position="355"/>
        <end position="381"/>
    </location>
</feature>